<dbReference type="InterPro" id="IPR006640">
    <property type="entry name" value="SprT-like_domain"/>
</dbReference>
<sequence>MEITTIWMKQNFSFYNRKYFKNKLPNNVEFIISRTTRQLGRYTYRYNKYTNYVFSRQISISSKFNLTESKFIDILLHEMIHCYIESNNIIDNNTHGYRFRQIMNEINCKGNHNIEVTADGKETINFQKMEESTIVLLKLKHNNINYIAIKIPKNKMEIAYNTFKDTTQFGDTVEYIRVFKTMNKICLNWRKFQFGSIIHYRNINEETKNSIIKTMTQEFKYY</sequence>
<evidence type="ECO:0000313" key="2">
    <source>
        <dbReference type="EMBL" id="MBO8428132.1"/>
    </source>
</evidence>
<evidence type="ECO:0000313" key="3">
    <source>
        <dbReference type="Proteomes" id="UP000823613"/>
    </source>
</evidence>
<dbReference type="Pfam" id="PF10263">
    <property type="entry name" value="SprT-like"/>
    <property type="match status" value="1"/>
</dbReference>
<accession>A0A9D9DI48</accession>
<reference evidence="2" key="2">
    <citation type="journal article" date="2021" name="PeerJ">
        <title>Extensive microbial diversity within the chicken gut microbiome revealed by metagenomics and culture.</title>
        <authorList>
            <person name="Gilroy R."/>
            <person name="Ravi A."/>
            <person name="Getino M."/>
            <person name="Pursley I."/>
            <person name="Horton D.L."/>
            <person name="Alikhan N.F."/>
            <person name="Baker D."/>
            <person name="Gharbi K."/>
            <person name="Hall N."/>
            <person name="Watson M."/>
            <person name="Adriaenssens E.M."/>
            <person name="Foster-Nyarko E."/>
            <person name="Jarju S."/>
            <person name="Secka A."/>
            <person name="Antonio M."/>
            <person name="Oren A."/>
            <person name="Chaudhuri R.R."/>
            <person name="La Ragione R."/>
            <person name="Hildebrand F."/>
            <person name="Pallen M.J."/>
        </authorList>
    </citation>
    <scope>NUCLEOTIDE SEQUENCE</scope>
    <source>
        <strain evidence="2">11159</strain>
    </source>
</reference>
<gene>
    <name evidence="2" type="ORF">IAC58_06290</name>
</gene>
<dbReference type="Proteomes" id="UP000823613">
    <property type="component" value="Unassembled WGS sequence"/>
</dbReference>
<name>A0A9D9DI48_9BACL</name>
<reference evidence="2" key="1">
    <citation type="submission" date="2020-10" db="EMBL/GenBank/DDBJ databases">
        <authorList>
            <person name="Gilroy R."/>
        </authorList>
    </citation>
    <scope>NUCLEOTIDE SEQUENCE</scope>
    <source>
        <strain evidence="2">11159</strain>
    </source>
</reference>
<dbReference type="EMBL" id="JADIMY010000120">
    <property type="protein sequence ID" value="MBO8428132.1"/>
    <property type="molecule type" value="Genomic_DNA"/>
</dbReference>
<dbReference type="AlphaFoldDB" id="A0A9D9DI48"/>
<organism evidence="2 3">
    <name type="scientific">Candidatus Onthovivens merdipullorum</name>
    <dbReference type="NCBI Taxonomy" id="2840889"/>
    <lineage>
        <taxon>Bacteria</taxon>
        <taxon>Bacillati</taxon>
        <taxon>Bacillota</taxon>
        <taxon>Bacilli</taxon>
        <taxon>Bacillales</taxon>
        <taxon>Candidatus Onthovivens</taxon>
    </lineage>
</organism>
<protein>
    <submittedName>
        <fullName evidence="2">SprT-like domain-containing protein</fullName>
    </submittedName>
</protein>
<comment type="caution">
    <text evidence="2">The sequence shown here is derived from an EMBL/GenBank/DDBJ whole genome shotgun (WGS) entry which is preliminary data.</text>
</comment>
<feature type="domain" description="SprT-like" evidence="1">
    <location>
        <begin position="9"/>
        <end position="116"/>
    </location>
</feature>
<proteinExistence type="predicted"/>
<evidence type="ECO:0000259" key="1">
    <source>
        <dbReference type="Pfam" id="PF10263"/>
    </source>
</evidence>
<dbReference type="GO" id="GO:0006950">
    <property type="term" value="P:response to stress"/>
    <property type="evidence" value="ECO:0007669"/>
    <property type="project" value="UniProtKB-ARBA"/>
</dbReference>